<feature type="transmembrane region" description="Helical" evidence="7">
    <location>
        <begin position="49"/>
        <end position="68"/>
    </location>
</feature>
<comment type="caution">
    <text evidence="8">The sequence shown here is derived from an EMBL/GenBank/DDBJ whole genome shotgun (WGS) entry which is preliminary data.</text>
</comment>
<feature type="transmembrane region" description="Helical" evidence="7">
    <location>
        <begin position="75"/>
        <end position="100"/>
    </location>
</feature>
<comment type="similarity">
    <text evidence="2 7">Belongs to the tetraspanin (TM4SF) family.</text>
</comment>
<evidence type="ECO:0000256" key="3">
    <source>
        <dbReference type="ARBA" id="ARBA00022692"/>
    </source>
</evidence>
<keyword evidence="6" id="KW-1015">Disulfide bond</keyword>
<dbReference type="GO" id="GO:1900746">
    <property type="term" value="P:regulation of vascular endothelial growth factor signaling pathway"/>
    <property type="evidence" value="ECO:0007669"/>
    <property type="project" value="TreeGrafter"/>
</dbReference>
<dbReference type="PIRSF" id="PIRSF002419">
    <property type="entry name" value="Tetraspanin"/>
    <property type="match status" value="1"/>
</dbReference>
<dbReference type="Gene3D" id="1.10.1450.10">
    <property type="entry name" value="Tetraspanin"/>
    <property type="match status" value="1"/>
</dbReference>
<evidence type="ECO:0000256" key="5">
    <source>
        <dbReference type="ARBA" id="ARBA00023136"/>
    </source>
</evidence>
<dbReference type="InterPro" id="IPR008952">
    <property type="entry name" value="Tetraspanin_EC2_sf"/>
</dbReference>
<dbReference type="InterPro" id="IPR000301">
    <property type="entry name" value="Tetraspanin_animals"/>
</dbReference>
<name>A0A484BZV1_PERFV</name>
<accession>A0A484BZV1</accession>
<sequence>MGKINGCIKCLFIFFNVLFAILGCVLMYLAVRVSVYSVMFSQIGGPNLVWIWVFAIGVLGISILGIVAACCEKELVLKVFAGFMGVGMIIMLIFGIIVVVTRNEVKAGFDSAASELGKTIMTSNDLRAMLDSFQQNGHCCGLGGPADWGDTIPDSCECSPGIYRPFGESTCKSKPQGVSSPNSIYAKGCGELIFMYINIFFQVCMGFFFGFAVTALLGLLITILMIHQVKRYNSSGGTSIAMKGY</sequence>
<feature type="transmembrane region" description="Helical" evidence="7">
    <location>
        <begin position="7"/>
        <end position="29"/>
    </location>
</feature>
<dbReference type="GO" id="GO:0005886">
    <property type="term" value="C:plasma membrane"/>
    <property type="evidence" value="ECO:0007669"/>
    <property type="project" value="TreeGrafter"/>
</dbReference>
<keyword evidence="4 7" id="KW-1133">Transmembrane helix</keyword>
<protein>
    <recommendedName>
        <fullName evidence="7">Tetraspanin</fullName>
    </recommendedName>
</protein>
<dbReference type="STRING" id="8167.A0A484BZV1"/>
<evidence type="ECO:0000256" key="4">
    <source>
        <dbReference type="ARBA" id="ARBA00022989"/>
    </source>
</evidence>
<evidence type="ECO:0000256" key="7">
    <source>
        <dbReference type="RuleBase" id="RU361218"/>
    </source>
</evidence>
<dbReference type="Pfam" id="PF00335">
    <property type="entry name" value="Tetraspanin"/>
    <property type="match status" value="1"/>
</dbReference>
<organism evidence="8 9">
    <name type="scientific">Perca flavescens</name>
    <name type="common">American yellow perch</name>
    <name type="synonym">Morone flavescens</name>
    <dbReference type="NCBI Taxonomy" id="8167"/>
    <lineage>
        <taxon>Eukaryota</taxon>
        <taxon>Metazoa</taxon>
        <taxon>Chordata</taxon>
        <taxon>Craniata</taxon>
        <taxon>Vertebrata</taxon>
        <taxon>Euteleostomi</taxon>
        <taxon>Actinopterygii</taxon>
        <taxon>Neopterygii</taxon>
        <taxon>Teleostei</taxon>
        <taxon>Neoteleostei</taxon>
        <taxon>Acanthomorphata</taxon>
        <taxon>Eupercaria</taxon>
        <taxon>Perciformes</taxon>
        <taxon>Percoidei</taxon>
        <taxon>Percidae</taxon>
        <taxon>Percinae</taxon>
        <taxon>Perca</taxon>
    </lineage>
</organism>
<comment type="subcellular location">
    <subcellularLocation>
        <location evidence="1 7">Membrane</location>
        <topology evidence="1 7">Multi-pass membrane protein</topology>
    </subcellularLocation>
</comment>
<proteinExistence type="inferred from homology"/>
<feature type="disulfide bond" evidence="6">
    <location>
        <begin position="139"/>
        <end position="171"/>
    </location>
</feature>
<keyword evidence="5 7" id="KW-0472">Membrane</keyword>
<dbReference type="EMBL" id="SCKG01000023">
    <property type="protein sequence ID" value="TDG96526.1"/>
    <property type="molecule type" value="Genomic_DNA"/>
</dbReference>
<dbReference type="PANTHER" id="PTHR19282:SF456">
    <property type="entry name" value="CD63 MOLECULE"/>
    <property type="match status" value="1"/>
</dbReference>
<dbReference type="SUPFAM" id="SSF48652">
    <property type="entry name" value="Tetraspanin"/>
    <property type="match status" value="1"/>
</dbReference>
<keyword evidence="3 7" id="KW-0812">Transmembrane</keyword>
<dbReference type="AlphaFoldDB" id="A0A484BZV1"/>
<evidence type="ECO:0000313" key="8">
    <source>
        <dbReference type="EMBL" id="TDG96526.1"/>
    </source>
</evidence>
<keyword evidence="9" id="KW-1185">Reference proteome</keyword>
<dbReference type="Proteomes" id="UP000295070">
    <property type="component" value="Chromosome 23"/>
</dbReference>
<evidence type="ECO:0000313" key="9">
    <source>
        <dbReference type="Proteomes" id="UP000295070"/>
    </source>
</evidence>
<evidence type="ECO:0000256" key="6">
    <source>
        <dbReference type="PIRSR" id="PIRSR002419-1"/>
    </source>
</evidence>
<dbReference type="InterPro" id="IPR018499">
    <property type="entry name" value="Tetraspanin/Peripherin"/>
</dbReference>
<feature type="disulfide bond" evidence="6">
    <location>
        <begin position="140"/>
        <end position="156"/>
    </location>
</feature>
<evidence type="ECO:0000256" key="1">
    <source>
        <dbReference type="ARBA" id="ARBA00004141"/>
    </source>
</evidence>
<dbReference type="PANTHER" id="PTHR19282">
    <property type="entry name" value="TETRASPANIN"/>
    <property type="match status" value="1"/>
</dbReference>
<feature type="transmembrane region" description="Helical" evidence="7">
    <location>
        <begin position="193"/>
        <end position="226"/>
    </location>
</feature>
<gene>
    <name evidence="8" type="ORF">EPR50_G00229600</name>
</gene>
<reference evidence="8 9" key="1">
    <citation type="submission" date="2019-01" db="EMBL/GenBank/DDBJ databases">
        <title>A chromosome-scale genome assembly of the yellow perch, Perca flavescens.</title>
        <authorList>
            <person name="Feron R."/>
            <person name="Morvezen R."/>
            <person name="Bestin A."/>
            <person name="Haffray P."/>
            <person name="Klopp C."/>
            <person name="Zahm M."/>
            <person name="Cabau C."/>
            <person name="Roques C."/>
            <person name="Donnadieu C."/>
            <person name="Bouchez O."/>
            <person name="Christie M."/>
            <person name="Larson W."/>
            <person name="Guiguen Y."/>
        </authorList>
    </citation>
    <scope>NUCLEOTIDE SEQUENCE [LARGE SCALE GENOMIC DNA]</scope>
    <source>
        <strain evidence="8">YP-PL-M2</strain>
        <tissue evidence="8">Blood</tissue>
    </source>
</reference>
<dbReference type="PROSITE" id="PS51257">
    <property type="entry name" value="PROKAR_LIPOPROTEIN"/>
    <property type="match status" value="1"/>
</dbReference>
<evidence type="ECO:0000256" key="2">
    <source>
        <dbReference type="ARBA" id="ARBA00006840"/>
    </source>
</evidence>
<dbReference type="PRINTS" id="PR00259">
    <property type="entry name" value="TMFOUR"/>
</dbReference>